<feature type="compositionally biased region" description="Polar residues" evidence="1">
    <location>
        <begin position="363"/>
        <end position="406"/>
    </location>
</feature>
<dbReference type="InterPro" id="IPR018562">
    <property type="entry name" value="ARS-binding_2"/>
</dbReference>
<gene>
    <name evidence="2" type="ORF">UCRPC4_g05125</name>
</gene>
<comment type="caution">
    <text evidence="2">The sequence shown here is derived from an EMBL/GenBank/DDBJ whole genome shotgun (WGS) entry which is preliminary data.</text>
</comment>
<feature type="region of interest" description="Disordered" evidence="1">
    <location>
        <begin position="286"/>
        <end position="307"/>
    </location>
</feature>
<evidence type="ECO:0000313" key="3">
    <source>
        <dbReference type="Proteomes" id="UP000053317"/>
    </source>
</evidence>
<feature type="compositionally biased region" description="Basic and acidic residues" evidence="1">
    <location>
        <begin position="177"/>
        <end position="188"/>
    </location>
</feature>
<feature type="region of interest" description="Disordered" evidence="1">
    <location>
        <begin position="169"/>
        <end position="188"/>
    </location>
</feature>
<evidence type="ECO:0000313" key="2">
    <source>
        <dbReference type="EMBL" id="KKY18127.1"/>
    </source>
</evidence>
<dbReference type="GO" id="GO:0003688">
    <property type="term" value="F:DNA replication origin binding"/>
    <property type="evidence" value="ECO:0007669"/>
    <property type="project" value="TreeGrafter"/>
</dbReference>
<dbReference type="EMBL" id="LCWF01000131">
    <property type="protein sequence ID" value="KKY18127.1"/>
    <property type="molecule type" value="Genomic_DNA"/>
</dbReference>
<reference evidence="2 3" key="1">
    <citation type="submission" date="2015-05" db="EMBL/GenBank/DDBJ databases">
        <title>Distinctive expansion of gene families associated with plant cell wall degradation and secondary metabolism in the genomes of grapevine trunk pathogens.</title>
        <authorList>
            <person name="Lawrence D.P."/>
            <person name="Travadon R."/>
            <person name="Rolshausen P.E."/>
            <person name="Baumgartner K."/>
        </authorList>
    </citation>
    <scope>NUCLEOTIDE SEQUENCE [LARGE SCALE GENOMIC DNA]</scope>
    <source>
        <strain evidence="2">UCRPC4</strain>
    </source>
</reference>
<reference evidence="2 3" key="2">
    <citation type="submission" date="2015-05" db="EMBL/GenBank/DDBJ databases">
        <authorList>
            <person name="Morales-Cruz A."/>
            <person name="Amrine K.C."/>
            <person name="Cantu D."/>
        </authorList>
    </citation>
    <scope>NUCLEOTIDE SEQUENCE [LARGE SCALE GENOMIC DNA]</scope>
    <source>
        <strain evidence="2">UCRPC4</strain>
    </source>
</reference>
<dbReference type="PANTHER" id="PTHR42048:SF1">
    <property type="entry name" value="ARS-BINDING PROTEIN 2"/>
    <property type="match status" value="1"/>
</dbReference>
<organism evidence="2 3">
    <name type="scientific">Phaeomoniella chlamydospora</name>
    <name type="common">Phaeoacremonium chlamydosporum</name>
    <dbReference type="NCBI Taxonomy" id="158046"/>
    <lineage>
        <taxon>Eukaryota</taxon>
        <taxon>Fungi</taxon>
        <taxon>Dikarya</taxon>
        <taxon>Ascomycota</taxon>
        <taxon>Pezizomycotina</taxon>
        <taxon>Eurotiomycetes</taxon>
        <taxon>Chaetothyriomycetidae</taxon>
        <taxon>Phaeomoniellales</taxon>
        <taxon>Phaeomoniellaceae</taxon>
        <taxon>Phaeomoniella</taxon>
    </lineage>
</organism>
<protein>
    <submittedName>
        <fullName evidence="2">Putative ars binding protein</fullName>
    </submittedName>
</protein>
<accession>A0A0G2E534</accession>
<proteinExistence type="predicted"/>
<dbReference type="AlphaFoldDB" id="A0A0G2E534"/>
<dbReference type="OrthoDB" id="2104370at2759"/>
<feature type="compositionally biased region" description="Polar residues" evidence="1">
    <location>
        <begin position="342"/>
        <end position="356"/>
    </location>
</feature>
<keyword evidence="3" id="KW-1185">Reference proteome</keyword>
<dbReference type="Pfam" id="PF09441">
    <property type="entry name" value="Abp2"/>
    <property type="match status" value="1"/>
</dbReference>
<name>A0A0G2E534_PHACM</name>
<dbReference type="Proteomes" id="UP000053317">
    <property type="component" value="Unassembled WGS sequence"/>
</dbReference>
<evidence type="ECO:0000256" key="1">
    <source>
        <dbReference type="SAM" id="MobiDB-lite"/>
    </source>
</evidence>
<sequence>MHKSQNPSGGRKLPSRSVSRDSIVDAYVAFILYANPSIPISTNTSELRKIFGLPPRNDGKTFDTFKLWELIQRMDKGELKTWVNLATELGVDPPSTEQSSQKIQQYAVRLKRWMHAMHIDAFFKYLLGKDHIYFNRIPSITNEGTYEPRDDVPPEEDLAIRALLPTWKPKRGRKKASGKEDTDIEDHRPAKRPHIEISPAMLEYQGLESASMFPQGDMTWSAFPEDPEAQDPWGHAGLAISGAAAPSHSGHMGNSLATNRWQRGVSPSAYPQSAIEPSFNIEQAFDIPEPRSAVDNNSSGKLGRGRKNRNAMALSSAWNYAGISSSSSARARKARGRRPANQYDSDGSFTTFSVNESQKHHSSFGSQNGRPPSRPPSVTGSVKSVQLHTPTPQSGRPTKLQLQVPQHQGGPIRLATPPSVIINGPSALVSSSTNQSGRASADFFRTPDGVETIPDTNESEHPQGQEEHLPMFDLTIDDVIHAFAARILRGKITGRPAGSMTLEEATLIATKALEQLHHDWPADISSDAFVVRCGTLLGLSADLGLGSGTAGIVSVKSMPQPLEGHQQRRARANRTQDRGAVEYVLNFDVIYANAISSSVQIHNIFVPLHVYPENFEEELEALRAAITEGHSMNSADGVSKNQLPDEKSWRDKYLELQNEIKRKDEIIRKMRRRVFEVVMSSS</sequence>
<dbReference type="PANTHER" id="PTHR42048">
    <property type="entry name" value="ARS-BINDING PROTEIN 2"/>
    <property type="match status" value="1"/>
</dbReference>
<feature type="region of interest" description="Disordered" evidence="1">
    <location>
        <begin position="324"/>
        <end position="412"/>
    </location>
</feature>